<feature type="transmembrane region" description="Helical" evidence="8">
    <location>
        <begin position="278"/>
        <end position="297"/>
    </location>
</feature>
<dbReference type="CDD" id="cd01031">
    <property type="entry name" value="EriC"/>
    <property type="match status" value="1"/>
</dbReference>
<organism evidence="9 10">
    <name type="scientific">Limosilactobacillus reuteri</name>
    <name type="common">Lactobacillus reuteri</name>
    <dbReference type="NCBI Taxonomy" id="1598"/>
    <lineage>
        <taxon>Bacteria</taxon>
        <taxon>Bacillati</taxon>
        <taxon>Bacillota</taxon>
        <taxon>Bacilli</taxon>
        <taxon>Lactobacillales</taxon>
        <taxon>Lactobacillaceae</taxon>
        <taxon>Limosilactobacillus</taxon>
    </lineage>
</organism>
<evidence type="ECO:0000313" key="10">
    <source>
        <dbReference type="Proteomes" id="UP000276940"/>
    </source>
</evidence>
<evidence type="ECO:0000256" key="6">
    <source>
        <dbReference type="ARBA" id="ARBA00023136"/>
    </source>
</evidence>
<protein>
    <submittedName>
        <fullName evidence="9">ClC family H(+)/Cl(-) exchange transporter</fullName>
    </submittedName>
</protein>
<dbReference type="PANTHER" id="PTHR45711">
    <property type="entry name" value="CHLORIDE CHANNEL PROTEIN"/>
    <property type="match status" value="1"/>
</dbReference>
<reference evidence="9 10" key="1">
    <citation type="journal article" date="2018" name="J Appl Environ Microbiol">
        <title>The gut symbionts Lactobacillus reuteri R2lc and 2010 encode a polyketide synthase cluster that activates the mammalian aryl-hydrocarbon receptor.</title>
        <authorList>
            <person name="Ozcam M."/>
            <person name="Roos S."/>
            <person name="Van Pijkeren J.P."/>
        </authorList>
    </citation>
    <scope>NUCLEOTIDE SEQUENCE [LARGE SCALE GENOMIC DNA]</scope>
    <source>
        <strain evidence="9 10">R2lc</strain>
    </source>
</reference>
<feature type="transmembrane region" description="Helical" evidence="8">
    <location>
        <begin position="410"/>
        <end position="429"/>
    </location>
</feature>
<proteinExistence type="predicted"/>
<feature type="transmembrane region" description="Helical" evidence="8">
    <location>
        <begin position="21"/>
        <end position="48"/>
    </location>
</feature>
<evidence type="ECO:0000256" key="3">
    <source>
        <dbReference type="ARBA" id="ARBA00022692"/>
    </source>
</evidence>
<dbReference type="InterPro" id="IPR001807">
    <property type="entry name" value="ClC"/>
</dbReference>
<dbReference type="PRINTS" id="PR00762">
    <property type="entry name" value="CLCHANNEL"/>
</dbReference>
<keyword evidence="4 8" id="KW-1133">Transmembrane helix</keyword>
<feature type="transmembrane region" description="Helical" evidence="8">
    <location>
        <begin position="202"/>
        <end position="226"/>
    </location>
</feature>
<feature type="transmembrane region" description="Helical" evidence="8">
    <location>
        <begin position="318"/>
        <end position="339"/>
    </location>
</feature>
<dbReference type="RefSeq" id="WP_124216348.1">
    <property type="nucleotide sequence ID" value="NZ_PTLS01000032.1"/>
</dbReference>
<keyword evidence="5" id="KW-0406">Ion transport</keyword>
<feature type="transmembrane region" description="Helical" evidence="8">
    <location>
        <begin position="68"/>
        <end position="87"/>
    </location>
</feature>
<dbReference type="AlphaFoldDB" id="A0A3M6SCF9"/>
<dbReference type="InterPro" id="IPR014743">
    <property type="entry name" value="Cl-channel_core"/>
</dbReference>
<comment type="caution">
    <text evidence="9">The sequence shown here is derived from an EMBL/GenBank/DDBJ whole genome shotgun (WGS) entry which is preliminary data.</text>
</comment>
<evidence type="ECO:0000256" key="1">
    <source>
        <dbReference type="ARBA" id="ARBA00004141"/>
    </source>
</evidence>
<evidence type="ECO:0000256" key="2">
    <source>
        <dbReference type="ARBA" id="ARBA00022448"/>
    </source>
</evidence>
<dbReference type="EMBL" id="PTLS01000032">
    <property type="protein sequence ID" value="RMX24971.1"/>
    <property type="molecule type" value="Genomic_DNA"/>
</dbReference>
<evidence type="ECO:0000313" key="9">
    <source>
        <dbReference type="EMBL" id="RMX24971.1"/>
    </source>
</evidence>
<dbReference type="SUPFAM" id="SSF81340">
    <property type="entry name" value="Clc chloride channel"/>
    <property type="match status" value="1"/>
</dbReference>
<keyword evidence="6 8" id="KW-0472">Membrane</keyword>
<dbReference type="PANTHER" id="PTHR45711:SF6">
    <property type="entry name" value="CHLORIDE CHANNEL PROTEIN"/>
    <property type="match status" value="1"/>
</dbReference>
<evidence type="ECO:0000256" key="4">
    <source>
        <dbReference type="ARBA" id="ARBA00022989"/>
    </source>
</evidence>
<evidence type="ECO:0000256" key="8">
    <source>
        <dbReference type="SAM" id="Phobius"/>
    </source>
</evidence>
<feature type="transmembrane region" description="Helical" evidence="8">
    <location>
        <begin position="238"/>
        <end position="258"/>
    </location>
</feature>
<dbReference type="Gene3D" id="1.10.3080.10">
    <property type="entry name" value="Clc chloride channel"/>
    <property type="match status" value="1"/>
</dbReference>
<keyword evidence="7" id="KW-0868">Chloride</keyword>
<feature type="transmembrane region" description="Helical" evidence="8">
    <location>
        <begin position="372"/>
        <end position="390"/>
    </location>
</feature>
<feature type="transmembrane region" description="Helical" evidence="8">
    <location>
        <begin position="345"/>
        <end position="365"/>
    </location>
</feature>
<dbReference type="GO" id="GO:0005247">
    <property type="term" value="F:voltage-gated chloride channel activity"/>
    <property type="evidence" value="ECO:0007669"/>
    <property type="project" value="TreeGrafter"/>
</dbReference>
<keyword evidence="2" id="KW-0813">Transport</keyword>
<dbReference type="Proteomes" id="UP000276940">
    <property type="component" value="Unassembled WGS sequence"/>
</dbReference>
<name>A0A3M6SCF9_LIMRT</name>
<accession>A0A3M6SCF9</accession>
<feature type="transmembrane region" description="Helical" evidence="8">
    <location>
        <begin position="165"/>
        <end position="190"/>
    </location>
</feature>
<gene>
    <name evidence="9" type="ORF">C5O77_06765</name>
</gene>
<dbReference type="GO" id="GO:0005886">
    <property type="term" value="C:plasma membrane"/>
    <property type="evidence" value="ECO:0007669"/>
    <property type="project" value="TreeGrafter"/>
</dbReference>
<keyword evidence="3 8" id="KW-0812">Transmembrane</keyword>
<evidence type="ECO:0000256" key="7">
    <source>
        <dbReference type="ARBA" id="ARBA00023214"/>
    </source>
</evidence>
<dbReference type="Pfam" id="PF00654">
    <property type="entry name" value="Voltage_CLC"/>
    <property type="match status" value="1"/>
</dbReference>
<evidence type="ECO:0000256" key="5">
    <source>
        <dbReference type="ARBA" id="ARBA00023065"/>
    </source>
</evidence>
<sequence length="445" mass="48647">MPTSQSNIKRARDVLSTPMSMAFISLIGKAIVVGAVTGFLVSIFRWIIDHTLKGLMVIYPTMAHHPQLLIPYIAATILIIFILSKILKSSLLDLVGSGVPQIEAILLNEHKMNAWSVLWRKFVGGLLAICPGLFLGREGPCIQMGACIGQLFGEKLNISEKEKRFLLECGVAAGLSAAFSAPLAGVIFLLEEITFDFHPQGCITALAAAITSDFVTILFFGVRPCLYIPVHANMPKDSYSWLLLLGILIGFLSFGYQYTLLNLRWWYSKIKLPQIYHSAVPLLLVIPIGLWNARILGGSHDFIAYVAGLDQNSNLTSLLGLFVTFFIIRFCFSMISYGASVPGGIFMPILVLGALIGAIAGVVMIHQNIIPAQCYLNFVVISMAAYFGAIEEAPFTAITLLTEMVGSVDQILPMTILTFIAYITSNLLGGQPIYASLRKEMFPKS</sequence>
<comment type="subcellular location">
    <subcellularLocation>
        <location evidence="1">Membrane</location>
        <topology evidence="1">Multi-pass membrane protein</topology>
    </subcellularLocation>
</comment>